<feature type="non-terminal residue" evidence="1">
    <location>
        <position position="110"/>
    </location>
</feature>
<name>A0A3F3H4T3_9LACO</name>
<reference evidence="1" key="1">
    <citation type="journal article" date="2015" name="BMC Genomics">
        <title>Comparative genomics of Fructobacillus spp. and Leuconostoc spp. reveals niche-specific evolution of Fructobacillus spp.</title>
        <authorList>
            <person name="Endo A."/>
            <person name="Tanizawa Y."/>
            <person name="Tanaka N."/>
            <person name="Maeno S."/>
            <person name="Kumar H."/>
            <person name="Shiwa Y."/>
            <person name="Okada S."/>
            <person name="Yoshikawa H."/>
            <person name="Dicks L."/>
            <person name="Nakagawa J."/>
            <person name="Arita M."/>
        </authorList>
    </citation>
    <scope>NUCLEOTIDE SEQUENCE [LARGE SCALE GENOMIC DNA]</scope>
    <source>
        <strain evidence="1">F214-1</strain>
    </source>
</reference>
<dbReference type="Gene3D" id="3.40.50.140">
    <property type="match status" value="1"/>
</dbReference>
<dbReference type="EMBL" id="DF968163">
    <property type="protein sequence ID" value="GAP05156.1"/>
    <property type="molecule type" value="Genomic_DNA"/>
</dbReference>
<dbReference type="GO" id="GO:0016853">
    <property type="term" value="F:isomerase activity"/>
    <property type="evidence" value="ECO:0007669"/>
    <property type="project" value="UniProtKB-KW"/>
</dbReference>
<keyword evidence="1" id="KW-0413">Isomerase</keyword>
<dbReference type="AlphaFoldDB" id="A0A3F3H4T3"/>
<proteinExistence type="predicted"/>
<dbReference type="InterPro" id="IPR023405">
    <property type="entry name" value="Topo_IA_core_domain"/>
</dbReference>
<gene>
    <name evidence="1" type="ORF">FTRO_0860010</name>
</gene>
<dbReference type="SUPFAM" id="SSF56712">
    <property type="entry name" value="Prokaryotic type I DNA topoisomerase"/>
    <property type="match status" value="1"/>
</dbReference>
<sequence length="110" mass="12081">SQGFDGLVIATDTDPSGEGDLLAWEAIDAIKWTGPVFRANFVDESEKGLRKALENLKPIANFQEHGPLQKGLARNQWDFASMQLTRGATTLTKQAGYPFVSRQGRLKSAM</sequence>
<accession>A0A3F3H4T3</accession>
<evidence type="ECO:0000313" key="1">
    <source>
        <dbReference type="EMBL" id="GAP05156.1"/>
    </source>
</evidence>
<protein>
    <submittedName>
        <fullName evidence="1">Topoisomerase IA</fullName>
    </submittedName>
</protein>
<dbReference type="Proteomes" id="UP000064514">
    <property type="component" value="Unassembled WGS sequence"/>
</dbReference>
<feature type="non-terminal residue" evidence="1">
    <location>
        <position position="1"/>
    </location>
</feature>
<organism evidence="1">
    <name type="scientific">Fructobacillus tropaeoli</name>
    <dbReference type="NCBI Taxonomy" id="709323"/>
    <lineage>
        <taxon>Bacteria</taxon>
        <taxon>Bacillati</taxon>
        <taxon>Bacillota</taxon>
        <taxon>Bacilli</taxon>
        <taxon>Lactobacillales</taxon>
        <taxon>Lactobacillaceae</taxon>
        <taxon>Fructobacillus</taxon>
    </lineage>
</organism>